<feature type="transmembrane region" description="Helical" evidence="6">
    <location>
        <begin position="434"/>
        <end position="456"/>
    </location>
</feature>
<evidence type="ECO:0000313" key="7">
    <source>
        <dbReference type="EMBL" id="KAF9467230.1"/>
    </source>
</evidence>
<evidence type="ECO:0000256" key="6">
    <source>
        <dbReference type="SAM" id="Phobius"/>
    </source>
</evidence>
<dbReference type="Pfam" id="PF13520">
    <property type="entry name" value="AA_permease_2"/>
    <property type="match status" value="1"/>
</dbReference>
<dbReference type="AlphaFoldDB" id="A0A9P6CME3"/>
<dbReference type="Proteomes" id="UP000807353">
    <property type="component" value="Unassembled WGS sequence"/>
</dbReference>
<feature type="transmembrane region" description="Helical" evidence="6">
    <location>
        <begin position="462"/>
        <end position="479"/>
    </location>
</feature>
<feature type="transmembrane region" description="Helical" evidence="6">
    <location>
        <begin position="58"/>
        <end position="78"/>
    </location>
</feature>
<keyword evidence="8" id="KW-1185">Reference proteome</keyword>
<accession>A0A9P6CME3</accession>
<evidence type="ECO:0000313" key="8">
    <source>
        <dbReference type="Proteomes" id="UP000807353"/>
    </source>
</evidence>
<organism evidence="7 8">
    <name type="scientific">Collybia nuda</name>
    <dbReference type="NCBI Taxonomy" id="64659"/>
    <lineage>
        <taxon>Eukaryota</taxon>
        <taxon>Fungi</taxon>
        <taxon>Dikarya</taxon>
        <taxon>Basidiomycota</taxon>
        <taxon>Agaricomycotina</taxon>
        <taxon>Agaricomycetes</taxon>
        <taxon>Agaricomycetidae</taxon>
        <taxon>Agaricales</taxon>
        <taxon>Tricholomatineae</taxon>
        <taxon>Clitocybaceae</taxon>
        <taxon>Collybia</taxon>
    </lineage>
</organism>
<evidence type="ECO:0000256" key="5">
    <source>
        <dbReference type="ARBA" id="ARBA00023136"/>
    </source>
</evidence>
<reference evidence="7" key="1">
    <citation type="submission" date="2020-11" db="EMBL/GenBank/DDBJ databases">
        <authorList>
            <consortium name="DOE Joint Genome Institute"/>
            <person name="Ahrendt S."/>
            <person name="Riley R."/>
            <person name="Andreopoulos W."/>
            <person name="Labutti K."/>
            <person name="Pangilinan J."/>
            <person name="Ruiz-Duenas F.J."/>
            <person name="Barrasa J.M."/>
            <person name="Sanchez-Garcia M."/>
            <person name="Camarero S."/>
            <person name="Miyauchi S."/>
            <person name="Serrano A."/>
            <person name="Linde D."/>
            <person name="Babiker R."/>
            <person name="Drula E."/>
            <person name="Ayuso-Fernandez I."/>
            <person name="Pacheco R."/>
            <person name="Padilla G."/>
            <person name="Ferreira P."/>
            <person name="Barriuso J."/>
            <person name="Kellner H."/>
            <person name="Castanera R."/>
            <person name="Alfaro M."/>
            <person name="Ramirez L."/>
            <person name="Pisabarro A.G."/>
            <person name="Kuo A."/>
            <person name="Tritt A."/>
            <person name="Lipzen A."/>
            <person name="He G."/>
            <person name="Yan M."/>
            <person name="Ng V."/>
            <person name="Cullen D."/>
            <person name="Martin F."/>
            <person name="Rosso M.-N."/>
            <person name="Henrissat B."/>
            <person name="Hibbett D."/>
            <person name="Martinez A.T."/>
            <person name="Grigoriev I.V."/>
        </authorList>
    </citation>
    <scope>NUCLEOTIDE SEQUENCE</scope>
    <source>
        <strain evidence="7">CBS 247.69</strain>
    </source>
</reference>
<feature type="transmembrane region" description="Helical" evidence="6">
    <location>
        <begin position="399"/>
        <end position="422"/>
    </location>
</feature>
<comment type="caution">
    <text evidence="7">The sequence shown here is derived from an EMBL/GenBank/DDBJ whole genome shotgun (WGS) entry which is preliminary data.</text>
</comment>
<proteinExistence type="predicted"/>
<feature type="transmembrane region" description="Helical" evidence="6">
    <location>
        <begin position="374"/>
        <end position="393"/>
    </location>
</feature>
<feature type="transmembrane region" description="Helical" evidence="6">
    <location>
        <begin position="327"/>
        <end position="353"/>
    </location>
</feature>
<evidence type="ECO:0000256" key="3">
    <source>
        <dbReference type="ARBA" id="ARBA00022692"/>
    </source>
</evidence>
<feature type="transmembrane region" description="Helical" evidence="6">
    <location>
        <begin position="287"/>
        <end position="307"/>
    </location>
</feature>
<dbReference type="EMBL" id="MU150238">
    <property type="protein sequence ID" value="KAF9467230.1"/>
    <property type="molecule type" value="Genomic_DNA"/>
</dbReference>
<dbReference type="Gene3D" id="1.20.1740.10">
    <property type="entry name" value="Amino acid/polyamine transporter I"/>
    <property type="match status" value="1"/>
</dbReference>
<evidence type="ECO:0000256" key="1">
    <source>
        <dbReference type="ARBA" id="ARBA00004651"/>
    </source>
</evidence>
<dbReference type="PANTHER" id="PTHR42770">
    <property type="entry name" value="AMINO ACID TRANSPORTER-RELATED"/>
    <property type="match status" value="1"/>
</dbReference>
<protein>
    <submittedName>
        <fullName evidence="7">Amino acid permease-domain-containing protein</fullName>
    </submittedName>
</protein>
<name>A0A9P6CME3_9AGAR</name>
<dbReference type="OrthoDB" id="1718410at2759"/>
<keyword evidence="5 6" id="KW-0472">Membrane</keyword>
<feature type="transmembrane region" description="Helical" evidence="6">
    <location>
        <begin position="197"/>
        <end position="219"/>
    </location>
</feature>
<keyword evidence="4 6" id="KW-1133">Transmembrane helix</keyword>
<evidence type="ECO:0000256" key="2">
    <source>
        <dbReference type="ARBA" id="ARBA00022475"/>
    </source>
</evidence>
<sequence length="637" mass="69728">MRPENGGGTKHTALPSRFLNLPNDFEFAGWGTQTNVQLTNEDRRAGAHALDETRSKAILGQFTASALAGNAVLGSVFYALPAVVAVSSVYSPISLFAATLVLFLWRPVMEELGSALPISGAPYTYILNVSTKSFALVGAALMLLDFASTAVVSAATAASYLAGEVTLPFPTFVGALLVLIIFTLISLSGIKEGARIALTVLSFHIGTMVILMFCAILHWGRSGMGQFEENWHVGRVSSPSGVARQLFNGFCLGMLGLTGFECTPSYVGRIKKGQLPLVLRNLHIPAIILNSLIMILVLAVVPLETILSGANVLSILAERAAGRWLRIWVVVDAIIVLCGGVLTGILSACELLEQLSYHRVLPDIFLRGLPKTKAPYVSMILFLAFSCVLYASAGADLVVISQMFSLVWLTVMSLFPMTLLLLKFNRGRIKRDSHTPLFIIILALIISAIVFAGNIAVEPATFGYFAAYFLGIVILFSITQNRIYLLRWIYWIYDQYPRLHVASPTRSWGDRLIALMVHLKRQPVCIFIKTDEINNLFQNVLYVSKNEDTSCVKLIHFLDEELGIPSELEANARILDEAFPEITIDLARLVVKGSFEPTNVIALAHHLHMPPSLMFMTCPGPHFPYAVAEFGTRIIAL</sequence>
<dbReference type="InterPro" id="IPR002293">
    <property type="entry name" value="AA/rel_permease1"/>
</dbReference>
<dbReference type="PANTHER" id="PTHR42770:SF7">
    <property type="entry name" value="MEMBRANE PROTEIN"/>
    <property type="match status" value="1"/>
</dbReference>
<dbReference type="GO" id="GO:0005886">
    <property type="term" value="C:plasma membrane"/>
    <property type="evidence" value="ECO:0007669"/>
    <property type="project" value="UniProtKB-SubCell"/>
</dbReference>
<dbReference type="InterPro" id="IPR050367">
    <property type="entry name" value="APC_superfamily"/>
</dbReference>
<evidence type="ECO:0000256" key="4">
    <source>
        <dbReference type="ARBA" id="ARBA00022989"/>
    </source>
</evidence>
<keyword evidence="2" id="KW-1003">Cell membrane</keyword>
<comment type="subcellular location">
    <subcellularLocation>
        <location evidence="1">Cell membrane</location>
        <topology evidence="1">Multi-pass membrane protein</topology>
    </subcellularLocation>
</comment>
<dbReference type="GO" id="GO:0022857">
    <property type="term" value="F:transmembrane transporter activity"/>
    <property type="evidence" value="ECO:0007669"/>
    <property type="project" value="InterPro"/>
</dbReference>
<feature type="transmembrane region" description="Helical" evidence="6">
    <location>
        <begin position="84"/>
        <end position="105"/>
    </location>
</feature>
<gene>
    <name evidence="7" type="ORF">BDZ94DRAFT_1156619</name>
</gene>
<keyword evidence="3 6" id="KW-0812">Transmembrane</keyword>
<feature type="transmembrane region" description="Helical" evidence="6">
    <location>
        <begin position="167"/>
        <end position="185"/>
    </location>
</feature>
<feature type="transmembrane region" description="Helical" evidence="6">
    <location>
        <begin position="246"/>
        <end position="267"/>
    </location>
</feature>
<feature type="transmembrane region" description="Helical" evidence="6">
    <location>
        <begin position="134"/>
        <end position="161"/>
    </location>
</feature>